<organism evidence="1 2">
    <name type="scientific">Paramuricea clavata</name>
    <name type="common">Red gorgonian</name>
    <name type="synonym">Violescent sea-whip</name>
    <dbReference type="NCBI Taxonomy" id="317549"/>
    <lineage>
        <taxon>Eukaryota</taxon>
        <taxon>Metazoa</taxon>
        <taxon>Cnidaria</taxon>
        <taxon>Anthozoa</taxon>
        <taxon>Octocorallia</taxon>
        <taxon>Malacalcyonacea</taxon>
        <taxon>Plexauridae</taxon>
        <taxon>Paramuricea</taxon>
    </lineage>
</organism>
<dbReference type="InterPro" id="IPR011990">
    <property type="entry name" value="TPR-like_helical_dom_sf"/>
</dbReference>
<proteinExistence type="predicted"/>
<dbReference type="PANTHER" id="PTHR44444:SF6">
    <property type="entry name" value="LAMININ G DOMAIN-CONTAINING PROTEIN"/>
    <property type="match status" value="1"/>
</dbReference>
<name>A0A7D9HYC8_PARCT</name>
<sequence>MKLQFLYVLLLLWSSIFAQNEFEQDHNAEVVENNDEFSPGETEQNPNEAFAEVDNDEHINVDTDFVEVIAENGNEHNYKAENVDNNIGYSPVETEQYSEGFAENTDEQVVRTAATDVLAQGDSEQNYNIENVDNNAVYGRVDTDQNPSEGLTENEFYNGEQVVETDAPEIQTQNVKDNVVETEQNFNEVAPLDSEQYVGTDPIENLAQNEFEKDYNTETFENNGVYSPVETEEIPVEVDLENIDHDENDAETDATEISAHDELEQNYNAENVENGVVHNPLETAQHFTEVVPKYEVDTNEHDVGSDRREIQDDFQQDDNGEAIETNVNSPTEIEHDDHLGTDFIEILGLPETISTPNLRSTIRYSIAGPRILVIEIFTVGVDHIKSVFHTEWTEVLHYAGEIKAKLLRVTLPDNLIYKEDKILHISPDLHSESLLVRAYIVDYENPSVLLLHAEHPVKLTPPWSRLPKYSRHSCNSWIGMFFKNLTKNKIPKCPKIDDVVELLSFPVALVGNEHGYRKFFQKLRESEELQNRPSQFTLATWLYLTKRCSKDMCPLLYHIKATAFQTPLIGLLKSGHLHLQFHYEDGSGYAFLFDAQIPIRKWIHITVTVKHTVVSVYVRYGKNLEHVKTFVHSDFPDGLYHYNDTDGYWGLGGSPGFISAHGFIGSARIYRRHVLSQEAIETIFTVASRPYLGIVDHFKSCRKLKTAVKFLLRKENKAKKHCSSRNWLNDAKRSYCDVGVRGLATEIVHILIDILNINETSSGDMIQQKVYEYAFNLTKTNENYVKDTLLLSYSSCLGHPQSLYLLSVLYRTGLGVTVNPRISQRYLLLGSYYNHPLSQMSLAYKHFIGVDGLPKDHEVASTYYRYAAVQSNRVLVEHNEVDTHSEAVRLDKKEDLENYRGPDSNWFSWLIHQAKRGVTDAHSALGEVFYYGSRGFRRNLTKAAEFYEMGANRGDAQMLFNLGVVKLRGQGVAANADEARDLLKKSAELGFAPAHNALGYYELNVRQNKSGAVEYFRFAAEHEDRDGLYNLGFALENGLAPGTVGDLKSAMPYYIGAANKGHTGACVVAGDAFSLGQHVDRDVKISIIYYKFVADQIPEIGLHLRSGLDGFFEKAWYQSLLHYLLAAEAGMEIAQYNAALLCEWDWELVSQHTRVDCAWRYYNHSAKLEWVPSLIKTGDNHWYGITAEKNITTAARLYSQAATKEQNPQAIYNLGYLVENNYPLDGLDWIHFHLPSVNPGNLTLAAALYRKCRDSSDEALVPCSLGLVRVAVKMAWQLELVKSEVLLIPLTLFIVSLTLLYYLCRLINNDRQMIDLA</sequence>
<dbReference type="InterPro" id="IPR042756">
    <property type="entry name" value="Sel-1L3"/>
</dbReference>
<gene>
    <name evidence="1" type="ORF">PACLA_8A077115</name>
</gene>
<dbReference type="SMART" id="SM00671">
    <property type="entry name" value="SEL1"/>
    <property type="match status" value="8"/>
</dbReference>
<dbReference type="SUPFAM" id="SSF49899">
    <property type="entry name" value="Concanavalin A-like lectins/glucanases"/>
    <property type="match status" value="1"/>
</dbReference>
<keyword evidence="2" id="KW-1185">Reference proteome</keyword>
<evidence type="ECO:0000313" key="2">
    <source>
        <dbReference type="Proteomes" id="UP001152795"/>
    </source>
</evidence>
<dbReference type="Pfam" id="PF13385">
    <property type="entry name" value="Laminin_G_3"/>
    <property type="match status" value="1"/>
</dbReference>
<dbReference type="Pfam" id="PF08238">
    <property type="entry name" value="Sel1"/>
    <property type="match status" value="7"/>
</dbReference>
<dbReference type="InterPro" id="IPR006597">
    <property type="entry name" value="Sel1-like"/>
</dbReference>
<comment type="caution">
    <text evidence="1">The sequence shown here is derived from an EMBL/GenBank/DDBJ whole genome shotgun (WGS) entry which is preliminary data.</text>
</comment>
<accession>A0A7D9HYC8</accession>
<dbReference type="SUPFAM" id="SSF81901">
    <property type="entry name" value="HCP-like"/>
    <property type="match status" value="3"/>
</dbReference>
<dbReference type="Proteomes" id="UP001152795">
    <property type="component" value="Unassembled WGS sequence"/>
</dbReference>
<dbReference type="EMBL" id="CACRXK020002557">
    <property type="protein sequence ID" value="CAB3994870.1"/>
    <property type="molecule type" value="Genomic_DNA"/>
</dbReference>
<reference evidence="1" key="1">
    <citation type="submission" date="2020-04" db="EMBL/GenBank/DDBJ databases">
        <authorList>
            <person name="Alioto T."/>
            <person name="Alioto T."/>
            <person name="Gomez Garrido J."/>
        </authorList>
    </citation>
    <scope>NUCLEOTIDE SEQUENCE</scope>
    <source>
        <strain evidence="1">A484AB</strain>
    </source>
</reference>
<dbReference type="InterPro" id="IPR013320">
    <property type="entry name" value="ConA-like_dom_sf"/>
</dbReference>
<dbReference type="OrthoDB" id="272077at2759"/>
<dbReference type="PANTHER" id="PTHR44444">
    <property type="entry name" value="PROTEIN SEL-1 HOMOLOG 3"/>
    <property type="match status" value="1"/>
</dbReference>
<evidence type="ECO:0000313" key="1">
    <source>
        <dbReference type="EMBL" id="CAB3994870.1"/>
    </source>
</evidence>
<dbReference type="Gene3D" id="1.25.40.10">
    <property type="entry name" value="Tetratricopeptide repeat domain"/>
    <property type="match status" value="3"/>
</dbReference>
<protein>
    <submittedName>
        <fullName evidence="1">Sel-1 homolog 3</fullName>
    </submittedName>
</protein>
<dbReference type="Gene3D" id="2.60.120.200">
    <property type="match status" value="1"/>
</dbReference>